<dbReference type="AlphaFoldDB" id="A0A444ZXW7"/>
<dbReference type="Proteomes" id="UP000289738">
    <property type="component" value="Chromosome B03"/>
</dbReference>
<accession>A0A444ZXW7</accession>
<evidence type="ECO:0000313" key="1">
    <source>
        <dbReference type="EMBL" id="RYR18996.1"/>
    </source>
</evidence>
<name>A0A444ZXW7_ARAHY</name>
<reference evidence="1 2" key="1">
    <citation type="submission" date="2019-01" db="EMBL/GenBank/DDBJ databases">
        <title>Sequencing of cultivated peanut Arachis hypogaea provides insights into genome evolution and oil improvement.</title>
        <authorList>
            <person name="Chen X."/>
        </authorList>
    </citation>
    <scope>NUCLEOTIDE SEQUENCE [LARGE SCALE GENOMIC DNA]</scope>
    <source>
        <strain evidence="2">cv. Fuhuasheng</strain>
        <tissue evidence="1">Leaves</tissue>
    </source>
</reference>
<dbReference type="EMBL" id="SDMP01000013">
    <property type="protein sequence ID" value="RYR18996.1"/>
    <property type="molecule type" value="Genomic_DNA"/>
</dbReference>
<protein>
    <submittedName>
        <fullName evidence="1">Uncharacterized protein</fullName>
    </submittedName>
</protein>
<keyword evidence="2" id="KW-1185">Reference proteome</keyword>
<evidence type="ECO:0000313" key="2">
    <source>
        <dbReference type="Proteomes" id="UP000289738"/>
    </source>
</evidence>
<gene>
    <name evidence="1" type="ORF">Ahy_B03g063650</name>
</gene>
<sequence length="52" mass="6211">MRKMSLPKWTLKLKGLYIIFEIHSNEHCILLDPDHKTTTGPINFKYVKNYYA</sequence>
<proteinExistence type="predicted"/>
<organism evidence="1 2">
    <name type="scientific">Arachis hypogaea</name>
    <name type="common">Peanut</name>
    <dbReference type="NCBI Taxonomy" id="3818"/>
    <lineage>
        <taxon>Eukaryota</taxon>
        <taxon>Viridiplantae</taxon>
        <taxon>Streptophyta</taxon>
        <taxon>Embryophyta</taxon>
        <taxon>Tracheophyta</taxon>
        <taxon>Spermatophyta</taxon>
        <taxon>Magnoliopsida</taxon>
        <taxon>eudicotyledons</taxon>
        <taxon>Gunneridae</taxon>
        <taxon>Pentapetalae</taxon>
        <taxon>rosids</taxon>
        <taxon>fabids</taxon>
        <taxon>Fabales</taxon>
        <taxon>Fabaceae</taxon>
        <taxon>Papilionoideae</taxon>
        <taxon>50 kb inversion clade</taxon>
        <taxon>dalbergioids sensu lato</taxon>
        <taxon>Dalbergieae</taxon>
        <taxon>Pterocarpus clade</taxon>
        <taxon>Arachis</taxon>
    </lineage>
</organism>
<comment type="caution">
    <text evidence="1">The sequence shown here is derived from an EMBL/GenBank/DDBJ whole genome shotgun (WGS) entry which is preliminary data.</text>
</comment>